<protein>
    <recommendedName>
        <fullName evidence="4">Outer membrane protein assembly factor BamE</fullName>
    </recommendedName>
</protein>
<comment type="subcellular location">
    <subcellularLocation>
        <location evidence="4">Cell outer membrane</location>
        <topology evidence="4">Lipid-anchor</topology>
    </subcellularLocation>
</comment>
<evidence type="ECO:0000256" key="5">
    <source>
        <dbReference type="SAM" id="MobiDB-lite"/>
    </source>
</evidence>
<gene>
    <name evidence="4" type="primary">bamE</name>
    <name evidence="7" type="ORF">AACH10_15040</name>
</gene>
<dbReference type="PANTHER" id="PTHR37482:SF1">
    <property type="entry name" value="OUTER MEMBRANE PROTEIN ASSEMBLY FACTOR BAME"/>
    <property type="match status" value="1"/>
</dbReference>
<evidence type="ECO:0000256" key="3">
    <source>
        <dbReference type="ARBA" id="ARBA00023237"/>
    </source>
</evidence>
<keyword evidence="8" id="KW-1185">Reference proteome</keyword>
<dbReference type="HAMAP" id="MF_00925">
    <property type="entry name" value="OM_assembly_BamE"/>
    <property type="match status" value="1"/>
</dbReference>
<keyword evidence="4" id="KW-0564">Palmitate</keyword>
<dbReference type="PROSITE" id="PS51257">
    <property type="entry name" value="PROKAR_LIPOPROTEIN"/>
    <property type="match status" value="1"/>
</dbReference>
<dbReference type="EMBL" id="JBBUTH010000008">
    <property type="protein sequence ID" value="MEK8051563.1"/>
    <property type="molecule type" value="Genomic_DNA"/>
</dbReference>
<evidence type="ECO:0000259" key="6">
    <source>
        <dbReference type="Pfam" id="PF04355"/>
    </source>
</evidence>
<comment type="similarity">
    <text evidence="4">Belongs to the BamE family.</text>
</comment>
<name>A0ABU9CI86_9BURK</name>
<dbReference type="InterPro" id="IPR007450">
    <property type="entry name" value="BamE_dom"/>
</dbReference>
<comment type="caution">
    <text evidence="7">The sequence shown here is derived from an EMBL/GenBank/DDBJ whole genome shotgun (WGS) entry which is preliminary data.</text>
</comment>
<evidence type="ECO:0000313" key="7">
    <source>
        <dbReference type="EMBL" id="MEK8051563.1"/>
    </source>
</evidence>
<proteinExistence type="inferred from homology"/>
<comment type="function">
    <text evidence="4">Part of the outer membrane protein assembly complex, which is involved in assembly and insertion of beta-barrel proteins into the outer membrane.</text>
</comment>
<feature type="compositionally biased region" description="Basic and acidic residues" evidence="5">
    <location>
        <begin position="142"/>
        <end position="156"/>
    </location>
</feature>
<evidence type="ECO:0000313" key="8">
    <source>
        <dbReference type="Proteomes" id="UP001365405"/>
    </source>
</evidence>
<organism evidence="7 8">
    <name type="scientific">Pseudaquabacterium inlustre</name>
    <dbReference type="NCBI Taxonomy" id="2984192"/>
    <lineage>
        <taxon>Bacteria</taxon>
        <taxon>Pseudomonadati</taxon>
        <taxon>Pseudomonadota</taxon>
        <taxon>Betaproteobacteria</taxon>
        <taxon>Burkholderiales</taxon>
        <taxon>Sphaerotilaceae</taxon>
        <taxon>Pseudaquabacterium</taxon>
    </lineage>
</organism>
<dbReference type="Pfam" id="PF04355">
    <property type="entry name" value="BamE"/>
    <property type="match status" value="1"/>
</dbReference>
<feature type="region of interest" description="Disordered" evidence="5">
    <location>
        <begin position="142"/>
        <end position="183"/>
    </location>
</feature>
<feature type="domain" description="Outer membrane protein assembly factor BamE" evidence="6">
    <location>
        <begin position="52"/>
        <end position="119"/>
    </location>
</feature>
<keyword evidence="4" id="KW-0449">Lipoprotein</keyword>
<dbReference type="Gene3D" id="3.30.1450.10">
    <property type="match status" value="1"/>
</dbReference>
<evidence type="ECO:0000256" key="2">
    <source>
        <dbReference type="ARBA" id="ARBA00023136"/>
    </source>
</evidence>
<keyword evidence="3 4" id="KW-0998">Cell outer membrane</keyword>
<accession>A0ABU9CI86</accession>
<dbReference type="Proteomes" id="UP001365405">
    <property type="component" value="Unassembled WGS sequence"/>
</dbReference>
<dbReference type="InterPro" id="IPR037873">
    <property type="entry name" value="BamE-like"/>
</dbReference>
<dbReference type="PANTHER" id="PTHR37482">
    <property type="entry name" value="OUTER MEMBRANE PROTEIN ASSEMBLY FACTOR BAME"/>
    <property type="match status" value="1"/>
</dbReference>
<evidence type="ECO:0000256" key="1">
    <source>
        <dbReference type="ARBA" id="ARBA00022729"/>
    </source>
</evidence>
<comment type="subunit">
    <text evidence="4">Part of the Bam complex.</text>
</comment>
<keyword evidence="1 4" id="KW-0732">Signal</keyword>
<keyword evidence="2 4" id="KW-0472">Membrane</keyword>
<dbReference type="RefSeq" id="WP_341411264.1">
    <property type="nucleotide sequence ID" value="NZ_JBBUTH010000008.1"/>
</dbReference>
<dbReference type="InterPro" id="IPR026592">
    <property type="entry name" value="BamE"/>
</dbReference>
<sequence length="183" mass="20188">MSPVRSVARLPLALMLALGLGGCSYLPSLPSISQADTFLGVITPYRMDIVQGNVVTKEQVALIKPGMARAQVRDILGSPMLTDVFHADRWDYVFTIRRPGTEPQRRSVVAWFKGDKLEKLEAPDPPGEHEFVNSISRVRADAKKPVLELTPEERQALPRPAKVDAPPTETPPPQRSYPPLEAS</sequence>
<evidence type="ECO:0000256" key="4">
    <source>
        <dbReference type="HAMAP-Rule" id="MF_00925"/>
    </source>
</evidence>
<reference evidence="7 8" key="1">
    <citation type="submission" date="2024-04" db="EMBL/GenBank/DDBJ databases">
        <title>Novel species of the genus Ideonella isolated from streams.</title>
        <authorList>
            <person name="Lu H."/>
        </authorList>
    </citation>
    <scope>NUCLEOTIDE SEQUENCE [LARGE SCALE GENOMIC DNA]</scope>
    <source>
        <strain evidence="7 8">DXS22W</strain>
    </source>
</reference>